<dbReference type="GO" id="GO:0016491">
    <property type="term" value="F:oxidoreductase activity"/>
    <property type="evidence" value="ECO:0007669"/>
    <property type="project" value="UniProtKB-KW"/>
</dbReference>
<evidence type="ECO:0000256" key="1">
    <source>
        <dbReference type="ARBA" id="ARBA00006484"/>
    </source>
</evidence>
<dbReference type="AlphaFoldDB" id="A0A0W0TEX9"/>
<sequence>MKIVIIGASGTIGKAIVQELQPRHEVIQANYSNGDIQVDITDKKSIDNLFQTIKQIDAIVLATGKVQFDDFMAMDDAAYQIGLQNKLMGQVNVVLEGRKHLNDGGSFTLTSGILSHDPIPFGTSASMVNGAIDSFVIAAAIEMPRGLRINAVSPTVIEEAMKDYAPYFRGYAPVKAARAALAYSKSVEGLQTGQIYHVE</sequence>
<dbReference type="RefSeq" id="WP_058527429.1">
    <property type="nucleotide sequence ID" value="NZ_CAAAHY010000006.1"/>
</dbReference>
<reference evidence="3 4" key="1">
    <citation type="submission" date="2015-11" db="EMBL/GenBank/DDBJ databases">
        <title>Genomic analysis of 38 Legionella species identifies large and diverse effector repertoires.</title>
        <authorList>
            <person name="Burstein D."/>
            <person name="Amaro F."/>
            <person name="Zusman T."/>
            <person name="Lifshitz Z."/>
            <person name="Cohen O."/>
            <person name="Gilbert J.A."/>
            <person name="Pupko T."/>
            <person name="Shuman H.A."/>
            <person name="Segal G."/>
        </authorList>
    </citation>
    <scope>NUCLEOTIDE SEQUENCE [LARGE SCALE GENOMIC DNA]</scope>
    <source>
        <strain evidence="3 4">SE-32A-C8</strain>
    </source>
</reference>
<proteinExistence type="inferred from homology"/>
<accession>A0A0W0TEX9</accession>
<dbReference type="PRINTS" id="PR00081">
    <property type="entry name" value="GDHRDH"/>
</dbReference>
<dbReference type="InterPro" id="IPR036291">
    <property type="entry name" value="NAD(P)-bd_dom_sf"/>
</dbReference>
<comment type="caution">
    <text evidence="3">The sequence shown here is derived from an EMBL/GenBank/DDBJ whole genome shotgun (WGS) entry which is preliminary data.</text>
</comment>
<dbReference type="InterPro" id="IPR051122">
    <property type="entry name" value="SDR_DHRS6-like"/>
</dbReference>
<dbReference type="Pfam" id="PF13561">
    <property type="entry name" value="adh_short_C2"/>
    <property type="match status" value="1"/>
</dbReference>
<dbReference type="Proteomes" id="UP000054773">
    <property type="component" value="Unassembled WGS sequence"/>
</dbReference>
<dbReference type="SUPFAM" id="SSF51735">
    <property type="entry name" value="NAD(P)-binding Rossmann-fold domains"/>
    <property type="match status" value="1"/>
</dbReference>
<dbReference type="NCBIfam" id="NF005754">
    <property type="entry name" value="PRK07578.1"/>
    <property type="match status" value="1"/>
</dbReference>
<organism evidence="3 4">
    <name type="scientific">Legionella erythra</name>
    <dbReference type="NCBI Taxonomy" id="448"/>
    <lineage>
        <taxon>Bacteria</taxon>
        <taxon>Pseudomonadati</taxon>
        <taxon>Pseudomonadota</taxon>
        <taxon>Gammaproteobacteria</taxon>
        <taxon>Legionellales</taxon>
        <taxon>Legionellaceae</taxon>
        <taxon>Legionella</taxon>
    </lineage>
</organism>
<dbReference type="InterPro" id="IPR002347">
    <property type="entry name" value="SDR_fam"/>
</dbReference>
<dbReference type="PATRIC" id="fig|448.7.peg.2424"/>
<comment type="similarity">
    <text evidence="1">Belongs to the short-chain dehydrogenases/reductases (SDR) family.</text>
</comment>
<protein>
    <submittedName>
        <fullName evidence="3">Short chain dehydrogenase</fullName>
    </submittedName>
</protein>
<dbReference type="EMBL" id="LNYA01000034">
    <property type="protein sequence ID" value="KTC94139.1"/>
    <property type="molecule type" value="Genomic_DNA"/>
</dbReference>
<dbReference type="PANTHER" id="PTHR43477">
    <property type="entry name" value="DIHYDROANTICAPSIN 7-DEHYDROGENASE"/>
    <property type="match status" value="1"/>
</dbReference>
<keyword evidence="4" id="KW-1185">Reference proteome</keyword>
<evidence type="ECO:0000313" key="3">
    <source>
        <dbReference type="EMBL" id="KTC94139.1"/>
    </source>
</evidence>
<dbReference type="PANTHER" id="PTHR43477:SF1">
    <property type="entry name" value="DIHYDROANTICAPSIN 7-DEHYDROGENASE"/>
    <property type="match status" value="1"/>
</dbReference>
<keyword evidence="2" id="KW-0560">Oxidoreductase</keyword>
<gene>
    <name evidence="3" type="ORF">Lery_2306</name>
</gene>
<dbReference type="OrthoDB" id="9787486at2"/>
<dbReference type="CDD" id="cd11731">
    <property type="entry name" value="Lin1944_like_SDR_c"/>
    <property type="match status" value="1"/>
</dbReference>
<evidence type="ECO:0000313" key="4">
    <source>
        <dbReference type="Proteomes" id="UP000054773"/>
    </source>
</evidence>
<dbReference type="STRING" id="448.Lery_2306"/>
<dbReference type="Gene3D" id="3.40.50.720">
    <property type="entry name" value="NAD(P)-binding Rossmann-like Domain"/>
    <property type="match status" value="1"/>
</dbReference>
<name>A0A0W0TEX9_LEGER</name>
<evidence type="ECO:0000256" key="2">
    <source>
        <dbReference type="ARBA" id="ARBA00023002"/>
    </source>
</evidence>